<dbReference type="EMBL" id="VUJU01010406">
    <property type="protein sequence ID" value="KAF0714452.1"/>
    <property type="molecule type" value="Genomic_DNA"/>
</dbReference>
<evidence type="ECO:0000313" key="1">
    <source>
        <dbReference type="EMBL" id="KAF0714452.1"/>
    </source>
</evidence>
<dbReference type="Proteomes" id="UP000478052">
    <property type="component" value="Unassembled WGS sequence"/>
</dbReference>
<name>A0A6G0VYS7_APHCR</name>
<dbReference type="AlphaFoldDB" id="A0A6G0VYS7"/>
<gene>
    <name evidence="1" type="ORF">FWK35_00029614</name>
</gene>
<proteinExistence type="predicted"/>
<sequence length="90" mass="10848">MSTRKVCRRIKDLDRTTVKDKNVIKEGNVLVNVLEFPLFDDMCKILITDLWRYFHKDFHKTIRAKSNQKLKNLKVSIHLCNIHIRKPLEW</sequence>
<keyword evidence="2" id="KW-1185">Reference proteome</keyword>
<reference evidence="1 2" key="1">
    <citation type="submission" date="2019-08" db="EMBL/GenBank/DDBJ databases">
        <title>Whole genome of Aphis craccivora.</title>
        <authorList>
            <person name="Voronova N.V."/>
            <person name="Shulinski R.S."/>
            <person name="Bandarenka Y.V."/>
            <person name="Zhorov D.G."/>
            <person name="Warner D."/>
        </authorList>
    </citation>
    <scope>NUCLEOTIDE SEQUENCE [LARGE SCALE GENOMIC DNA]</scope>
    <source>
        <strain evidence="1">180601</strain>
        <tissue evidence="1">Whole Body</tissue>
    </source>
</reference>
<evidence type="ECO:0000313" key="2">
    <source>
        <dbReference type="Proteomes" id="UP000478052"/>
    </source>
</evidence>
<protein>
    <submittedName>
        <fullName evidence="1">Uncharacterized protein</fullName>
    </submittedName>
</protein>
<organism evidence="1 2">
    <name type="scientific">Aphis craccivora</name>
    <name type="common">Cowpea aphid</name>
    <dbReference type="NCBI Taxonomy" id="307492"/>
    <lineage>
        <taxon>Eukaryota</taxon>
        <taxon>Metazoa</taxon>
        <taxon>Ecdysozoa</taxon>
        <taxon>Arthropoda</taxon>
        <taxon>Hexapoda</taxon>
        <taxon>Insecta</taxon>
        <taxon>Pterygota</taxon>
        <taxon>Neoptera</taxon>
        <taxon>Paraneoptera</taxon>
        <taxon>Hemiptera</taxon>
        <taxon>Sternorrhyncha</taxon>
        <taxon>Aphidomorpha</taxon>
        <taxon>Aphidoidea</taxon>
        <taxon>Aphididae</taxon>
        <taxon>Aphidini</taxon>
        <taxon>Aphis</taxon>
        <taxon>Aphis</taxon>
    </lineage>
</organism>
<comment type="caution">
    <text evidence="1">The sequence shown here is derived from an EMBL/GenBank/DDBJ whole genome shotgun (WGS) entry which is preliminary data.</text>
</comment>
<accession>A0A6G0VYS7</accession>